<keyword evidence="1" id="KW-0433">Leucine-rich repeat</keyword>
<sequence>MLKRMCGDWGCTMCIGECVCKCREFIMCVYYKSILERVCIMSSITCTRTIPIKMSMSLKIPSEEFIRYISYTDTVLLPITINLIKRWSIKKLLVQKEHVFIGEIVLCECEVDVVYLDRCVFSGECYNVNDEECYNSYEECIECNNGCIDLEYNEIQILPDTFNKLKNLTYVNLCYNKLIIFPDNCENLFKLKELILSNNFITNFDTICKIKVLEVLFLYNNKISEISKNICNLVNLKILDLSENNISSLPREISECKNLKYLDLRKNKIIGLSKINIFELKCKMDKKPVRFNYVKLRNCKPSPIPSIIYSEQKLIKIINDWKENFSKYCKPNNKIVILDPNEFTCEVKLFDTTILINYIHHLYNPEDKYLKWNVPLDLLDDFKKYIGAIVFKLFSSDDLMFVEGHLNSLSTAICYCPERHKNEMIYLYELLINEDKNFIEKSQQKNLNLKNSSNKHIKNILMYIEDDIKMLIGISKTKIMMYLFNNPENNQNVHSYNYWKYTLKDHIGLDVFGDKPEILGYDKFNGRIELGLNAFFKEFTPEWLITDLKNQINSDSNLVCKIAEFLYYSNIQDEIKIKYVECENRDILFTKSVTIQFCAFILISMKIIIVD</sequence>
<dbReference type="GO" id="GO:0005737">
    <property type="term" value="C:cytoplasm"/>
    <property type="evidence" value="ECO:0007669"/>
    <property type="project" value="TreeGrafter"/>
</dbReference>
<dbReference type="Gene3D" id="3.80.10.10">
    <property type="entry name" value="Ribonuclease Inhibitor"/>
    <property type="match status" value="1"/>
</dbReference>
<evidence type="ECO:0000256" key="1">
    <source>
        <dbReference type="ARBA" id="ARBA00022614"/>
    </source>
</evidence>
<dbReference type="PANTHER" id="PTHR48051">
    <property type="match status" value="1"/>
</dbReference>
<protein>
    <submittedName>
        <fullName evidence="3">Leucine-rich repeat protein</fullName>
    </submittedName>
</protein>
<dbReference type="SUPFAM" id="SSF52075">
    <property type="entry name" value="Outer arm dynein light chain 1"/>
    <property type="match status" value="1"/>
</dbReference>
<dbReference type="EMBL" id="KE647358">
    <property type="protein sequence ID" value="EQB59852.1"/>
    <property type="molecule type" value="Genomic_DNA"/>
</dbReference>
<dbReference type="InterPro" id="IPR050216">
    <property type="entry name" value="LRR_domain-containing"/>
</dbReference>
<dbReference type="InterPro" id="IPR003591">
    <property type="entry name" value="Leu-rich_rpt_typical-subtyp"/>
</dbReference>
<dbReference type="HOGENOM" id="CLU_446946_0_0_1"/>
<accession>T0KWJ8</accession>
<dbReference type="InterPro" id="IPR032675">
    <property type="entry name" value="LRR_dom_sf"/>
</dbReference>
<keyword evidence="2" id="KW-0677">Repeat</keyword>
<evidence type="ECO:0000256" key="2">
    <source>
        <dbReference type="ARBA" id="ARBA00022737"/>
    </source>
</evidence>
<dbReference type="AlphaFoldDB" id="T0KWJ8"/>
<dbReference type="Pfam" id="PF13855">
    <property type="entry name" value="LRR_8"/>
    <property type="match status" value="1"/>
</dbReference>
<keyword evidence="4" id="KW-1185">Reference proteome</keyword>
<dbReference type="InterPro" id="IPR001611">
    <property type="entry name" value="Leu-rich_rpt"/>
</dbReference>
<proteinExistence type="predicted"/>
<dbReference type="Proteomes" id="UP000053780">
    <property type="component" value="Unassembled WGS sequence"/>
</dbReference>
<organism evidence="3 4">
    <name type="scientific">Vairimorpha apis BRL 01</name>
    <dbReference type="NCBI Taxonomy" id="1037528"/>
    <lineage>
        <taxon>Eukaryota</taxon>
        <taxon>Fungi</taxon>
        <taxon>Fungi incertae sedis</taxon>
        <taxon>Microsporidia</taxon>
        <taxon>Nosematidae</taxon>
        <taxon>Vairimorpha</taxon>
    </lineage>
</organism>
<dbReference type="VEuPathDB" id="MicrosporidiaDB:NAPIS_ORF02583"/>
<dbReference type="SMART" id="SM00365">
    <property type="entry name" value="LRR_SD22"/>
    <property type="match status" value="4"/>
</dbReference>
<name>T0KWJ8_9MICR</name>
<evidence type="ECO:0000313" key="4">
    <source>
        <dbReference type="Proteomes" id="UP000053780"/>
    </source>
</evidence>
<dbReference type="PANTHER" id="PTHR48051:SF54">
    <property type="entry name" value="LEUCINE-RICH REPEAT-CONTAINING PROTEIN"/>
    <property type="match status" value="1"/>
</dbReference>
<gene>
    <name evidence="3" type="ORF">NAPIS_ORF02583</name>
</gene>
<dbReference type="OrthoDB" id="2192264at2759"/>
<dbReference type="SMART" id="SM00369">
    <property type="entry name" value="LRR_TYP"/>
    <property type="match status" value="3"/>
</dbReference>
<evidence type="ECO:0000313" key="3">
    <source>
        <dbReference type="EMBL" id="EQB59852.1"/>
    </source>
</evidence>
<dbReference type="PROSITE" id="PS51450">
    <property type="entry name" value="LRR"/>
    <property type="match status" value="2"/>
</dbReference>
<reference evidence="3 4" key="1">
    <citation type="journal article" date="2013" name="BMC Genomics">
        <title>Genome sequencing and comparative genomics of honey bee microsporidia, Nosema apis reveal novel insights into host-parasite interactions.</title>
        <authorList>
            <person name="Chen Yp."/>
            <person name="Pettis J.S."/>
            <person name="Zhao Y."/>
            <person name="Liu X."/>
            <person name="Tallon L.J."/>
            <person name="Sadzewicz L.D."/>
            <person name="Li R."/>
            <person name="Zheng H."/>
            <person name="Huang S."/>
            <person name="Zhang X."/>
            <person name="Hamilton M.C."/>
            <person name="Pernal S.F."/>
            <person name="Melathopoulos A.P."/>
            <person name="Yan X."/>
            <person name="Evans J.D."/>
        </authorList>
    </citation>
    <scope>NUCLEOTIDE SEQUENCE [LARGE SCALE GENOMIC DNA]</scope>
    <source>
        <strain evidence="3 4">BRL 01</strain>
    </source>
</reference>